<feature type="domain" description="Dihydrodipicolinate reductase N-terminal" evidence="3">
    <location>
        <begin position="4"/>
        <end position="79"/>
    </location>
</feature>
<evidence type="ECO:0000256" key="1">
    <source>
        <dbReference type="ARBA" id="ARBA00022857"/>
    </source>
</evidence>
<dbReference type="EMBL" id="NIQC01000026">
    <property type="protein sequence ID" value="OWZ83140.1"/>
    <property type="molecule type" value="Genomic_DNA"/>
</dbReference>
<dbReference type="Proteomes" id="UP000214588">
    <property type="component" value="Unassembled WGS sequence"/>
</dbReference>
<keyword evidence="1" id="KW-0521">NADP</keyword>
<dbReference type="OrthoDB" id="9767616at2"/>
<dbReference type="NCBIfam" id="NF040740">
    <property type="entry name" value="ornith_Ord"/>
    <property type="match status" value="1"/>
</dbReference>
<evidence type="ECO:0000256" key="2">
    <source>
        <dbReference type="ARBA" id="ARBA00023002"/>
    </source>
</evidence>
<organism evidence="5 6">
    <name type="scientific">Natranaerobius trueperi</name>
    <dbReference type="NCBI Taxonomy" id="759412"/>
    <lineage>
        <taxon>Bacteria</taxon>
        <taxon>Bacillati</taxon>
        <taxon>Bacillota</taxon>
        <taxon>Clostridia</taxon>
        <taxon>Natranaerobiales</taxon>
        <taxon>Natranaerobiaceae</taxon>
        <taxon>Natranaerobius</taxon>
    </lineage>
</organism>
<dbReference type="Pfam" id="PF01113">
    <property type="entry name" value="DapB_N"/>
    <property type="match status" value="1"/>
</dbReference>
<dbReference type="Pfam" id="PF19328">
    <property type="entry name" value="DAP_DH_C"/>
    <property type="match status" value="1"/>
</dbReference>
<evidence type="ECO:0000313" key="5">
    <source>
        <dbReference type="EMBL" id="OWZ83140.1"/>
    </source>
</evidence>
<protein>
    <submittedName>
        <fullName evidence="5">NADP-binding protein</fullName>
    </submittedName>
</protein>
<evidence type="ECO:0000259" key="3">
    <source>
        <dbReference type="Pfam" id="PF01113"/>
    </source>
</evidence>
<proteinExistence type="predicted"/>
<dbReference type="GO" id="GO:0008839">
    <property type="term" value="F:4-hydroxy-tetrahydrodipicolinate reductase"/>
    <property type="evidence" value="ECO:0007669"/>
    <property type="project" value="InterPro"/>
</dbReference>
<evidence type="ECO:0000313" key="6">
    <source>
        <dbReference type="Proteomes" id="UP000214588"/>
    </source>
</evidence>
<reference evidence="5 6" key="1">
    <citation type="submission" date="2017-06" db="EMBL/GenBank/DDBJ databases">
        <title>Draft Genome Sequence of Natranaerobius trueperi halophilic, alkalithermophilic bacteria from soda lakes.</title>
        <authorList>
            <person name="Zhao B."/>
        </authorList>
    </citation>
    <scope>NUCLEOTIDE SEQUENCE [LARGE SCALE GENOMIC DNA]</scope>
    <source>
        <strain evidence="5 6">DSM 18760</strain>
    </source>
</reference>
<name>A0A226BYC9_9FIRM</name>
<dbReference type="InterPro" id="IPR045760">
    <property type="entry name" value="DAP_DH_C"/>
</dbReference>
<dbReference type="RefSeq" id="WP_089024174.1">
    <property type="nucleotide sequence ID" value="NZ_NIQC01000026.1"/>
</dbReference>
<sequence length="345" mass="36910">MENIRVIVQGLGAMGSGMAKMLLDKEGFDLVGVVVRRPKMAGKDIGEVLGREQLGVKISNDITTEIKEQKPDLVLQASTSFTKDAFPKIKEVIEQGVNVISIAEEMAYPHVRETELAKQMDEIAKDNGVTVLGTGVNPGFVLDTLILTLTGGCIDVDSIKASRVNDLSPFGESVMKTQGVGTTVEQFNKGLKEGSIVGHVGFPESINMVADALGLELDSVEETREPIISETYRETEHVKVEPGMVAGCNHIGKGIKDGKEVIVLEHPQQIHPHKEGIDTGDYITINGTPGVNMSISPEIPGGVGTIATAVNMIPHVIEASSGVVSMKDLPIPRAIMGDIRKIMGR</sequence>
<dbReference type="GO" id="GO:0009089">
    <property type="term" value="P:lysine biosynthetic process via diaminopimelate"/>
    <property type="evidence" value="ECO:0007669"/>
    <property type="project" value="InterPro"/>
</dbReference>
<keyword evidence="6" id="KW-1185">Reference proteome</keyword>
<dbReference type="SUPFAM" id="SSF51735">
    <property type="entry name" value="NAD(P)-binding Rossmann-fold domains"/>
    <property type="match status" value="1"/>
</dbReference>
<feature type="domain" description="2,4-diaminopentanoate dehydrogenase C-terminal" evidence="4">
    <location>
        <begin position="140"/>
        <end position="343"/>
    </location>
</feature>
<dbReference type="InterPro" id="IPR000846">
    <property type="entry name" value="DapB_N"/>
</dbReference>
<keyword evidence="2" id="KW-0560">Oxidoreductase</keyword>
<dbReference type="AlphaFoldDB" id="A0A226BYC9"/>
<accession>A0A226BYC9</accession>
<comment type="caution">
    <text evidence="5">The sequence shown here is derived from an EMBL/GenBank/DDBJ whole genome shotgun (WGS) entry which is preliminary data.</text>
</comment>
<dbReference type="Gene3D" id="3.40.50.720">
    <property type="entry name" value="NAD(P)-binding Rossmann-like Domain"/>
    <property type="match status" value="1"/>
</dbReference>
<gene>
    <name evidence="5" type="ORF">CDO51_10245</name>
</gene>
<dbReference type="CDD" id="cd24146">
    <property type="entry name" value="nat-AmDH_N_like"/>
    <property type="match status" value="1"/>
</dbReference>
<dbReference type="InterPro" id="IPR036291">
    <property type="entry name" value="NAD(P)-bd_dom_sf"/>
</dbReference>
<evidence type="ECO:0000259" key="4">
    <source>
        <dbReference type="Pfam" id="PF19328"/>
    </source>
</evidence>